<dbReference type="Pfam" id="PF25583">
    <property type="entry name" value="WCX"/>
    <property type="match status" value="1"/>
</dbReference>
<dbReference type="PROSITE" id="PS52050">
    <property type="entry name" value="WYL"/>
    <property type="match status" value="1"/>
</dbReference>
<name>A0A4U2ZAG9_9BACT</name>
<evidence type="ECO:0000313" key="8">
    <source>
        <dbReference type="Proteomes" id="UP000309561"/>
    </source>
</evidence>
<dbReference type="InterPro" id="IPR018356">
    <property type="entry name" value="Tscrpt_reg_HTH_DeoR_CS"/>
</dbReference>
<feature type="domain" description="HTH deoR-type" evidence="4">
    <location>
        <begin position="11"/>
        <end position="49"/>
    </location>
</feature>
<keyword evidence="8" id="KW-1185">Reference proteome</keyword>
<dbReference type="PANTHER" id="PTHR34580">
    <property type="match status" value="1"/>
</dbReference>
<keyword evidence="1" id="KW-0805">Transcription regulation</keyword>
<dbReference type="RefSeq" id="WP_137013030.1">
    <property type="nucleotide sequence ID" value="NZ_SZPX01000003.1"/>
</dbReference>
<organism evidence="7 8">
    <name type="scientific">Sulfurimonas crateris</name>
    <dbReference type="NCBI Taxonomy" id="2574727"/>
    <lineage>
        <taxon>Bacteria</taxon>
        <taxon>Pseudomonadati</taxon>
        <taxon>Campylobacterota</taxon>
        <taxon>Epsilonproteobacteria</taxon>
        <taxon>Campylobacterales</taxon>
        <taxon>Sulfurimonadaceae</taxon>
        <taxon>Sulfurimonas</taxon>
    </lineage>
</organism>
<evidence type="ECO:0000259" key="6">
    <source>
        <dbReference type="Pfam" id="PF25583"/>
    </source>
</evidence>
<feature type="domain" description="WCX" evidence="6">
    <location>
        <begin position="219"/>
        <end position="294"/>
    </location>
</feature>
<reference evidence="7 8" key="1">
    <citation type="submission" date="2019-04" db="EMBL/GenBank/DDBJ databases">
        <title>Sulfurimonas crateris sp. nov. a facultative anaerobic sulfur-oxidizing chemolithautotrophic bacterium isolated from a terrestrial mud vulcano.</title>
        <authorList>
            <person name="Ratnikova N.M."/>
            <person name="Slobodkin A.I."/>
            <person name="Merkel A.Y."/>
            <person name="Novikov A."/>
            <person name="Bonch-Osmolovskaya E.A."/>
            <person name="Slobodkina G.B."/>
        </authorList>
    </citation>
    <scope>NUCLEOTIDE SEQUENCE [LARGE SCALE GENOMIC DNA]</scope>
    <source>
        <strain evidence="7 8">SN118</strain>
    </source>
</reference>
<proteinExistence type="predicted"/>
<evidence type="ECO:0000256" key="2">
    <source>
        <dbReference type="ARBA" id="ARBA00023125"/>
    </source>
</evidence>
<dbReference type="Pfam" id="PF08220">
    <property type="entry name" value="HTH_DeoR"/>
    <property type="match status" value="1"/>
</dbReference>
<dbReference type="InterPro" id="IPR001034">
    <property type="entry name" value="DeoR_HTH"/>
</dbReference>
<dbReference type="OrthoDB" id="6521217at2"/>
<gene>
    <name evidence="7" type="ORF">FCU45_05335</name>
</gene>
<dbReference type="InterPro" id="IPR057727">
    <property type="entry name" value="WCX_dom"/>
</dbReference>
<dbReference type="InterPro" id="IPR026881">
    <property type="entry name" value="WYL_dom"/>
</dbReference>
<dbReference type="PROSITE" id="PS00894">
    <property type="entry name" value="HTH_DEOR_1"/>
    <property type="match status" value="1"/>
</dbReference>
<dbReference type="GO" id="GO:0003677">
    <property type="term" value="F:DNA binding"/>
    <property type="evidence" value="ECO:0007669"/>
    <property type="project" value="UniProtKB-KW"/>
</dbReference>
<dbReference type="Proteomes" id="UP000309561">
    <property type="component" value="Unassembled WGS sequence"/>
</dbReference>
<dbReference type="Pfam" id="PF13280">
    <property type="entry name" value="WYL"/>
    <property type="match status" value="1"/>
</dbReference>
<feature type="domain" description="WYL" evidence="5">
    <location>
        <begin position="129"/>
        <end position="187"/>
    </location>
</feature>
<evidence type="ECO:0000256" key="3">
    <source>
        <dbReference type="ARBA" id="ARBA00023163"/>
    </source>
</evidence>
<protein>
    <submittedName>
        <fullName evidence="7">WYL domain-containing protein</fullName>
    </submittedName>
</protein>
<evidence type="ECO:0000313" key="7">
    <source>
        <dbReference type="EMBL" id="TKI70031.1"/>
    </source>
</evidence>
<comment type="caution">
    <text evidence="7">The sequence shown here is derived from an EMBL/GenBank/DDBJ whole genome shotgun (WGS) entry which is preliminary data.</text>
</comment>
<evidence type="ECO:0000259" key="5">
    <source>
        <dbReference type="Pfam" id="PF13280"/>
    </source>
</evidence>
<keyword evidence="2" id="KW-0238">DNA-binding</keyword>
<dbReference type="Gene3D" id="1.10.10.10">
    <property type="entry name" value="Winged helix-like DNA-binding domain superfamily/Winged helix DNA-binding domain"/>
    <property type="match status" value="1"/>
</dbReference>
<dbReference type="PANTHER" id="PTHR34580:SF1">
    <property type="entry name" value="PROTEIN PAFC"/>
    <property type="match status" value="1"/>
</dbReference>
<evidence type="ECO:0000256" key="1">
    <source>
        <dbReference type="ARBA" id="ARBA00023015"/>
    </source>
</evidence>
<dbReference type="GO" id="GO:0003700">
    <property type="term" value="F:DNA-binding transcription factor activity"/>
    <property type="evidence" value="ECO:0007669"/>
    <property type="project" value="InterPro"/>
</dbReference>
<dbReference type="InterPro" id="IPR036388">
    <property type="entry name" value="WH-like_DNA-bd_sf"/>
</dbReference>
<keyword evidence="3" id="KW-0804">Transcription</keyword>
<sequence>MKKEYDKALYRLLEILKRLYEGEVLNTKDLALDFNVTQRTIRRDFIRLSYFPIEKIKYGYKYADGYHLLKSSKEDEVLLFEMFEQFSKNMGEGASKIISKQLSKLYNPSAKHPFFFNAVIEDITDKSELFLLMQDAIEQKRVVHLEYLDKTRQVHPYRIASFEGFWYLFCKEQEKYKTFYFKDIQNVVLKEETFTCDTKALKIMENALNIWFEAQEKSFEVLLHVDTKIAKHLARRPLSKTQKFLKEYENGDIEISVYATSDNEVIHVLKKWLPNLKVIAPLRIHETFKKELQKYIDV</sequence>
<dbReference type="InterPro" id="IPR051534">
    <property type="entry name" value="CBASS_pafABC_assoc_protein"/>
</dbReference>
<accession>A0A4U2ZAG9</accession>
<evidence type="ECO:0000259" key="4">
    <source>
        <dbReference type="Pfam" id="PF08220"/>
    </source>
</evidence>
<dbReference type="EMBL" id="SZPX01000003">
    <property type="protein sequence ID" value="TKI70031.1"/>
    <property type="molecule type" value="Genomic_DNA"/>
</dbReference>
<dbReference type="AlphaFoldDB" id="A0A4U2ZAG9"/>